<dbReference type="EMBL" id="CM044706">
    <property type="protein sequence ID" value="KAI5658572.1"/>
    <property type="molecule type" value="Genomic_DNA"/>
</dbReference>
<name>A0ACC0AC93_CATRO</name>
<reference evidence="2" key="1">
    <citation type="journal article" date="2023" name="Nat. Plants">
        <title>Single-cell RNA sequencing provides a high-resolution roadmap for understanding the multicellular compartmentation of specialized metabolism.</title>
        <authorList>
            <person name="Sun S."/>
            <person name="Shen X."/>
            <person name="Li Y."/>
            <person name="Li Y."/>
            <person name="Wang S."/>
            <person name="Li R."/>
            <person name="Zhang H."/>
            <person name="Shen G."/>
            <person name="Guo B."/>
            <person name="Wei J."/>
            <person name="Xu J."/>
            <person name="St-Pierre B."/>
            <person name="Chen S."/>
            <person name="Sun C."/>
        </authorList>
    </citation>
    <scope>NUCLEOTIDE SEQUENCE [LARGE SCALE GENOMIC DNA]</scope>
</reference>
<proteinExistence type="predicted"/>
<keyword evidence="2" id="KW-1185">Reference proteome</keyword>
<accession>A0ACC0AC93</accession>
<evidence type="ECO:0000313" key="1">
    <source>
        <dbReference type="EMBL" id="KAI5658572.1"/>
    </source>
</evidence>
<evidence type="ECO:0000313" key="2">
    <source>
        <dbReference type="Proteomes" id="UP001060085"/>
    </source>
</evidence>
<dbReference type="Proteomes" id="UP001060085">
    <property type="component" value="Linkage Group LG06"/>
</dbReference>
<sequence>MSSVKQGGFSSETEERYAMMDEKKRKRMISNRESARRSRMRKQKLVHDLTEEVGRLQVENNGIMGKIDGITEKYMVFAGENNVLRAQTMELTDRLKALNEVIQNYEMRRVENQESDPLLKPWQLPCSMQSIHASSSSGFFQL</sequence>
<gene>
    <name evidence="1" type="ORF">M9H77_27365</name>
</gene>
<organism evidence="1 2">
    <name type="scientific">Catharanthus roseus</name>
    <name type="common">Madagascar periwinkle</name>
    <name type="synonym">Vinca rosea</name>
    <dbReference type="NCBI Taxonomy" id="4058"/>
    <lineage>
        <taxon>Eukaryota</taxon>
        <taxon>Viridiplantae</taxon>
        <taxon>Streptophyta</taxon>
        <taxon>Embryophyta</taxon>
        <taxon>Tracheophyta</taxon>
        <taxon>Spermatophyta</taxon>
        <taxon>Magnoliopsida</taxon>
        <taxon>eudicotyledons</taxon>
        <taxon>Gunneridae</taxon>
        <taxon>Pentapetalae</taxon>
        <taxon>asterids</taxon>
        <taxon>lamiids</taxon>
        <taxon>Gentianales</taxon>
        <taxon>Apocynaceae</taxon>
        <taxon>Rauvolfioideae</taxon>
        <taxon>Vinceae</taxon>
        <taxon>Catharanthinae</taxon>
        <taxon>Catharanthus</taxon>
    </lineage>
</organism>
<protein>
    <submittedName>
        <fullName evidence="1">Uncharacterized protein</fullName>
    </submittedName>
</protein>
<comment type="caution">
    <text evidence="1">The sequence shown here is derived from an EMBL/GenBank/DDBJ whole genome shotgun (WGS) entry which is preliminary data.</text>
</comment>